<dbReference type="eggNOG" id="COG3358">
    <property type="taxonomic scope" value="Bacteria"/>
</dbReference>
<dbReference type="PANTHER" id="PTHR41913:SF1">
    <property type="entry name" value="DUF1684 DOMAIN-CONTAINING PROTEIN"/>
    <property type="match status" value="1"/>
</dbReference>
<evidence type="ECO:0000313" key="1">
    <source>
        <dbReference type="EMBL" id="ACZ29770.1"/>
    </source>
</evidence>
<proteinExistence type="predicted"/>
<protein>
    <recommendedName>
        <fullName evidence="3">DUF1684 domain-containing protein</fullName>
    </recommendedName>
</protein>
<reference evidence="1 2" key="2">
    <citation type="journal article" date="2010" name="Stand. Genomic Sci.">
        <title>Complete genome sequence of Xylanimonas cellulosilytica type strain (XIL07).</title>
        <authorList>
            <person name="Foster B."/>
            <person name="Pukall R."/>
            <person name="Abt B."/>
            <person name="Nolan M."/>
            <person name="Glavina Del Rio T."/>
            <person name="Chen F."/>
            <person name="Lucas S."/>
            <person name="Tice H."/>
            <person name="Pitluck S."/>
            <person name="Cheng J.-F."/>
            <person name="Chertkov O."/>
            <person name="Brettin T."/>
            <person name="Han C."/>
            <person name="Detter J.C."/>
            <person name="Bruce D."/>
            <person name="Goodwin L."/>
            <person name="Ivanova N."/>
            <person name="Mavromatis K."/>
            <person name="Pati A."/>
            <person name="Mikhailova N."/>
            <person name="Chen A."/>
            <person name="Palaniappan K."/>
            <person name="Land M."/>
            <person name="Hauser L."/>
            <person name="Chang Y.-J."/>
            <person name="Jeffries C.D."/>
            <person name="Chain P."/>
            <person name="Rohde M."/>
            <person name="Goeker M."/>
            <person name="Bristow J."/>
            <person name="Eisen J.A."/>
            <person name="Markowitz V."/>
            <person name="Hugenholtz P."/>
            <person name="Kyrpides N.C."/>
            <person name="Klenk H.-P."/>
            <person name="Lapidus A."/>
        </authorList>
    </citation>
    <scope>NUCLEOTIDE SEQUENCE [LARGE SCALE GENOMIC DNA]</scope>
    <source>
        <strain evidence="2">DSM 15894 / CECT 5975 / LMG 20990 / XIL07</strain>
    </source>
</reference>
<gene>
    <name evidence="1" type="ordered locus">Xcel_0731</name>
</gene>
<name>D1BXG0_XYLCX</name>
<dbReference type="AlphaFoldDB" id="D1BXG0"/>
<dbReference type="Pfam" id="PF07920">
    <property type="entry name" value="DUF1684"/>
    <property type="match status" value="1"/>
</dbReference>
<dbReference type="InterPro" id="IPR012467">
    <property type="entry name" value="DUF1684"/>
</dbReference>
<dbReference type="HOGENOM" id="CLU_093051_0_0_11"/>
<dbReference type="RefSeq" id="WP_012877512.1">
    <property type="nucleotide sequence ID" value="NC_013530.1"/>
</dbReference>
<dbReference type="STRING" id="446471.Xcel_0731"/>
<organism evidence="1 2">
    <name type="scientific">Xylanimonas cellulosilytica (strain DSM 15894 / JCM 12276 / CECT 5975 / KCTC 9989 / LMG 20990 / NBRC 107835 / XIL07)</name>
    <dbReference type="NCBI Taxonomy" id="446471"/>
    <lineage>
        <taxon>Bacteria</taxon>
        <taxon>Bacillati</taxon>
        <taxon>Actinomycetota</taxon>
        <taxon>Actinomycetes</taxon>
        <taxon>Micrococcales</taxon>
        <taxon>Promicromonosporaceae</taxon>
        <taxon>Xylanimonas</taxon>
    </lineage>
</organism>
<dbReference type="KEGG" id="xce:Xcel_0731"/>
<reference evidence="2" key="1">
    <citation type="submission" date="2009-11" db="EMBL/GenBank/DDBJ databases">
        <title>The complete chromosome of Xylanimonas cellulosilytica DSM 15894.</title>
        <authorList>
            <consortium name="US DOE Joint Genome Institute (JGI-PGF)"/>
            <person name="Lucas S."/>
            <person name="Copeland A."/>
            <person name="Lapidus A."/>
            <person name="Glavina del Rio T."/>
            <person name="Dalin E."/>
            <person name="Tice H."/>
            <person name="Bruce D."/>
            <person name="Goodwin L."/>
            <person name="Pitluck S."/>
            <person name="Kyrpides N."/>
            <person name="Mavromatis K."/>
            <person name="Ivanova N."/>
            <person name="Mikhailova N."/>
            <person name="Foster B."/>
            <person name="Clum A."/>
            <person name="Brettin T."/>
            <person name="Detter J.C."/>
            <person name="Han C."/>
            <person name="Larimer F."/>
            <person name="Land M."/>
            <person name="Hauser L."/>
            <person name="Markowitz V."/>
            <person name="Cheng J.F."/>
            <person name="Hugenholtz P."/>
            <person name="Woyke T."/>
            <person name="Wu D."/>
            <person name="Gehrich-Schroeter G."/>
            <person name="Schneider S."/>
            <person name="Pukall S.R."/>
            <person name="Klenk H.P."/>
            <person name="Eisen J.A."/>
        </authorList>
    </citation>
    <scope>NUCLEOTIDE SEQUENCE [LARGE SCALE GENOMIC DNA]</scope>
    <source>
        <strain evidence="2">DSM 15894 / CECT 5975 / LMG 20990 / XIL07</strain>
    </source>
</reference>
<dbReference type="EMBL" id="CP001821">
    <property type="protein sequence ID" value="ACZ29770.1"/>
    <property type="molecule type" value="Genomic_DNA"/>
</dbReference>
<sequence length="279" mass="30372">MAERAAVIAEEIADAFAEEWRRWYREAESALTEPYGFLAMTGLTWLGPEAVEVPGVPGRWRTDDGGVVVDLAPGESLRLGTDPGTGEEITGRLVVPTEDGGPRVWHGRVLVEVVHRPEGVFVRPRDPDNPRRTRFAGTLSFKPDPRWRLQGVWTPPEGDGTVSLPSALAGVTNHYGDAGTVRLDVAGRTYDLALIRPTQAQARLVFRDATSGLTTYPSGRYVDLRLPADPAEPLVVDLNRARNFPCSYSPAPTCPAAPPQNVLDVAVTAGARYVRRDTP</sequence>
<accession>D1BXG0</accession>
<evidence type="ECO:0008006" key="3">
    <source>
        <dbReference type="Google" id="ProtNLM"/>
    </source>
</evidence>
<evidence type="ECO:0000313" key="2">
    <source>
        <dbReference type="Proteomes" id="UP000002255"/>
    </source>
</evidence>
<keyword evidence="2" id="KW-1185">Reference proteome</keyword>
<dbReference type="PANTHER" id="PTHR41913">
    <property type="entry name" value="DUF1684 DOMAIN-CONTAINING PROTEIN"/>
    <property type="match status" value="1"/>
</dbReference>
<dbReference type="Proteomes" id="UP000002255">
    <property type="component" value="Chromosome"/>
</dbReference>